<feature type="compositionally biased region" description="Pro residues" evidence="1">
    <location>
        <begin position="277"/>
        <end position="287"/>
    </location>
</feature>
<sequence>MRPGTIALPLPTNFPSPNSSSSSAATTRSSTPSPPHDPNPTSPNPSQDQNDPEPRPPHPDLSHLLIKMQQTPLISTAPTSNGTSSTPSTSSYSDHIALWHGRSEGATWRPATSFDQTTGPPCAGTSPWNEATPSNESAEMPPSQPRYSTTGIATTTALPQGMYSEEWPDREQPENSLTWSSPYLNWPLDSERRTPPSIEEFDHFHYDQGTFGDYIPELLEDYQGYTLAPYRPPDSPPHPRITHPQCIQGYHAPQYGMYPMGGANDAPDQGGSNDIPIDPPLPQPPVDVQPTPAERLQEAKDLADRKAERIAQMCQAIKDEERAHDEHVRYWNLPNQNQGKGKKPDRGRCGAPPPPPDPNWQRRLSDRDD</sequence>
<evidence type="ECO:0000313" key="2">
    <source>
        <dbReference type="EMBL" id="SJL16771.1"/>
    </source>
</evidence>
<feature type="region of interest" description="Disordered" evidence="1">
    <location>
        <begin position="257"/>
        <end position="305"/>
    </location>
</feature>
<dbReference type="Proteomes" id="UP000219338">
    <property type="component" value="Unassembled WGS sequence"/>
</dbReference>
<feature type="compositionally biased region" description="Low complexity" evidence="1">
    <location>
        <begin position="8"/>
        <end position="31"/>
    </location>
</feature>
<reference evidence="3" key="1">
    <citation type="journal article" date="2017" name="Nat. Ecol. Evol.">
        <title>Genome expansion and lineage-specific genetic innovations in the forest pathogenic fungi Armillaria.</title>
        <authorList>
            <person name="Sipos G."/>
            <person name="Prasanna A.N."/>
            <person name="Walter M.C."/>
            <person name="O'Connor E."/>
            <person name="Balint B."/>
            <person name="Krizsan K."/>
            <person name="Kiss B."/>
            <person name="Hess J."/>
            <person name="Varga T."/>
            <person name="Slot J."/>
            <person name="Riley R."/>
            <person name="Boka B."/>
            <person name="Rigling D."/>
            <person name="Barry K."/>
            <person name="Lee J."/>
            <person name="Mihaltcheva S."/>
            <person name="LaButti K."/>
            <person name="Lipzen A."/>
            <person name="Waldron R."/>
            <person name="Moloney N.M."/>
            <person name="Sperisen C."/>
            <person name="Kredics L."/>
            <person name="Vagvoelgyi C."/>
            <person name="Patrignani A."/>
            <person name="Fitzpatrick D."/>
            <person name="Nagy I."/>
            <person name="Doyle S."/>
            <person name="Anderson J.B."/>
            <person name="Grigoriev I.V."/>
            <person name="Gueldener U."/>
            <person name="Muensterkoetter M."/>
            <person name="Nagy L.G."/>
        </authorList>
    </citation>
    <scope>NUCLEOTIDE SEQUENCE [LARGE SCALE GENOMIC DNA]</scope>
    <source>
        <strain evidence="3">C18/9</strain>
    </source>
</reference>
<evidence type="ECO:0000313" key="3">
    <source>
        <dbReference type="Proteomes" id="UP000219338"/>
    </source>
</evidence>
<gene>
    <name evidence="2" type="ORF">ARMOST_20300</name>
</gene>
<feature type="region of interest" description="Disordered" evidence="1">
    <location>
        <begin position="325"/>
        <end position="369"/>
    </location>
</feature>
<organism evidence="2 3">
    <name type="scientific">Armillaria ostoyae</name>
    <name type="common">Armillaria root rot fungus</name>
    <dbReference type="NCBI Taxonomy" id="47428"/>
    <lineage>
        <taxon>Eukaryota</taxon>
        <taxon>Fungi</taxon>
        <taxon>Dikarya</taxon>
        <taxon>Basidiomycota</taxon>
        <taxon>Agaricomycotina</taxon>
        <taxon>Agaricomycetes</taxon>
        <taxon>Agaricomycetidae</taxon>
        <taxon>Agaricales</taxon>
        <taxon>Marasmiineae</taxon>
        <taxon>Physalacriaceae</taxon>
        <taxon>Armillaria</taxon>
    </lineage>
</organism>
<feature type="compositionally biased region" description="Basic and acidic residues" evidence="1">
    <location>
        <begin position="295"/>
        <end position="305"/>
    </location>
</feature>
<feature type="region of interest" description="Disordered" evidence="1">
    <location>
        <begin position="1"/>
        <end position="94"/>
    </location>
</feature>
<dbReference type="AlphaFoldDB" id="A0A284S6Z1"/>
<feature type="region of interest" description="Disordered" evidence="1">
    <location>
        <begin position="226"/>
        <end position="245"/>
    </location>
</feature>
<dbReference type="EMBL" id="FUEG01000037">
    <property type="protein sequence ID" value="SJL16771.1"/>
    <property type="molecule type" value="Genomic_DNA"/>
</dbReference>
<feature type="region of interest" description="Disordered" evidence="1">
    <location>
        <begin position="115"/>
        <end position="146"/>
    </location>
</feature>
<proteinExistence type="predicted"/>
<feature type="compositionally biased region" description="Pro residues" evidence="1">
    <location>
        <begin position="230"/>
        <end position="239"/>
    </location>
</feature>
<evidence type="ECO:0000256" key="1">
    <source>
        <dbReference type="SAM" id="MobiDB-lite"/>
    </source>
</evidence>
<feature type="compositionally biased region" description="Low complexity" evidence="1">
    <location>
        <begin position="75"/>
        <end position="93"/>
    </location>
</feature>
<keyword evidence="3" id="KW-1185">Reference proteome</keyword>
<feature type="compositionally biased region" description="Polar residues" evidence="1">
    <location>
        <begin position="126"/>
        <end position="137"/>
    </location>
</feature>
<protein>
    <submittedName>
        <fullName evidence="2">Uncharacterized protein</fullName>
    </submittedName>
</protein>
<accession>A0A284S6Z1</accession>
<feature type="compositionally biased region" description="Pro residues" evidence="1">
    <location>
        <begin position="32"/>
        <end position="43"/>
    </location>
</feature>
<feature type="compositionally biased region" description="Basic and acidic residues" evidence="1">
    <location>
        <begin position="52"/>
        <end position="61"/>
    </location>
</feature>
<name>A0A284S6Z1_ARMOS</name>